<evidence type="ECO:0000259" key="12">
    <source>
        <dbReference type="Pfam" id="PF08407"/>
    </source>
</evidence>
<dbReference type="VEuPathDB" id="FungiDB:CAGL0I04840g"/>
<dbReference type="EC" id="2.4.1.16" evidence="2"/>
<feature type="compositionally biased region" description="Polar residues" evidence="10">
    <location>
        <begin position="55"/>
        <end position="80"/>
    </location>
</feature>
<evidence type="ECO:0000256" key="10">
    <source>
        <dbReference type="SAM" id="MobiDB-lite"/>
    </source>
</evidence>
<dbReference type="InterPro" id="IPR054295">
    <property type="entry name" value="CHS4-like_dom"/>
</dbReference>
<reference evidence="14 15" key="1">
    <citation type="submission" date="2015-10" db="EMBL/GenBank/DDBJ databases">
        <title>Draft genomes sequences of Candida glabrata isolates 1A, 1B, 2A, 2B, 3A and 3B.</title>
        <authorList>
            <person name="Haavelsrud O.E."/>
            <person name="Gaustad P."/>
        </authorList>
    </citation>
    <scope>NUCLEOTIDE SEQUENCE [LARGE SCALE GENOMIC DNA]</scope>
    <source>
        <strain evidence="14">910700640</strain>
    </source>
</reference>
<dbReference type="Proteomes" id="UP000054886">
    <property type="component" value="Unassembled WGS sequence"/>
</dbReference>
<evidence type="ECO:0000256" key="4">
    <source>
        <dbReference type="ARBA" id="ARBA00022676"/>
    </source>
</evidence>
<feature type="domain" description="Chitin synthase 4-like" evidence="13">
    <location>
        <begin position="1192"/>
        <end position="1269"/>
    </location>
</feature>
<dbReference type="PANTHER" id="PTHR22914:SF38">
    <property type="entry name" value="CHITIN SYNTHASE 2"/>
    <property type="match status" value="1"/>
</dbReference>
<dbReference type="EMBL" id="LLZZ01000112">
    <property type="protein sequence ID" value="KTB05640.1"/>
    <property type="molecule type" value="Genomic_DNA"/>
</dbReference>
<dbReference type="SUPFAM" id="SSF53448">
    <property type="entry name" value="Nucleotide-diphospho-sugar transferases"/>
    <property type="match status" value="2"/>
</dbReference>
<evidence type="ECO:0000256" key="3">
    <source>
        <dbReference type="ARBA" id="ARBA00022475"/>
    </source>
</evidence>
<feature type="transmembrane region" description="Helical" evidence="11">
    <location>
        <begin position="1874"/>
        <end position="1893"/>
    </location>
</feature>
<evidence type="ECO:0000313" key="14">
    <source>
        <dbReference type="EMBL" id="KTB05640.1"/>
    </source>
</evidence>
<feature type="transmembrane region" description="Helical" evidence="11">
    <location>
        <begin position="656"/>
        <end position="680"/>
    </location>
</feature>
<dbReference type="Pfam" id="PF01644">
    <property type="entry name" value="Chitin_synth_1"/>
    <property type="match status" value="1"/>
</dbReference>
<dbReference type="GO" id="GO:0030428">
    <property type="term" value="C:cell septum"/>
    <property type="evidence" value="ECO:0007669"/>
    <property type="project" value="TreeGrafter"/>
</dbReference>
<dbReference type="GO" id="GO:0006031">
    <property type="term" value="P:chitin biosynthetic process"/>
    <property type="evidence" value="ECO:0007669"/>
    <property type="project" value="EnsemblFungi"/>
</dbReference>
<evidence type="ECO:0000256" key="9">
    <source>
        <dbReference type="ARBA" id="ARBA00023180"/>
    </source>
</evidence>
<proteinExistence type="predicted"/>
<comment type="subcellular location">
    <subcellularLocation>
        <location evidence="1">Cell membrane</location>
        <topology evidence="1">Multi-pass membrane protein</topology>
    </subcellularLocation>
</comment>
<dbReference type="VEuPathDB" id="FungiDB:B1J91_I04818g"/>
<evidence type="ECO:0000256" key="7">
    <source>
        <dbReference type="ARBA" id="ARBA00022989"/>
    </source>
</evidence>
<dbReference type="VEuPathDB" id="FungiDB:GVI51_I04587"/>
<evidence type="ECO:0000256" key="1">
    <source>
        <dbReference type="ARBA" id="ARBA00004651"/>
    </source>
</evidence>
<evidence type="ECO:0000256" key="5">
    <source>
        <dbReference type="ARBA" id="ARBA00022679"/>
    </source>
</evidence>
<feature type="transmembrane region" description="Helical" evidence="11">
    <location>
        <begin position="592"/>
        <end position="613"/>
    </location>
</feature>
<dbReference type="InterPro" id="IPR029044">
    <property type="entry name" value="Nucleotide-diphossugar_trans"/>
</dbReference>
<evidence type="ECO:0000259" key="13">
    <source>
        <dbReference type="Pfam" id="PF22997"/>
    </source>
</evidence>
<feature type="compositionally biased region" description="Polar residues" evidence="10">
    <location>
        <begin position="27"/>
        <end position="41"/>
    </location>
</feature>
<feature type="region of interest" description="Disordered" evidence="10">
    <location>
        <begin position="27"/>
        <end position="86"/>
    </location>
</feature>
<dbReference type="Pfam" id="PF08407">
    <property type="entry name" value="Chitin_synth_1N"/>
    <property type="match status" value="1"/>
</dbReference>
<feature type="transmembrane region" description="Helical" evidence="11">
    <location>
        <begin position="1032"/>
        <end position="1052"/>
    </location>
</feature>
<dbReference type="InterPro" id="IPR004835">
    <property type="entry name" value="Chitin_synth"/>
</dbReference>
<feature type="transmembrane region" description="Helical" evidence="11">
    <location>
        <begin position="1846"/>
        <end position="1868"/>
    </location>
</feature>
<evidence type="ECO:0000256" key="2">
    <source>
        <dbReference type="ARBA" id="ARBA00012543"/>
    </source>
</evidence>
<organism evidence="14 15">
    <name type="scientific">Candida glabrata</name>
    <name type="common">Yeast</name>
    <name type="synonym">Torulopsis glabrata</name>
    <dbReference type="NCBI Taxonomy" id="5478"/>
    <lineage>
        <taxon>Eukaryota</taxon>
        <taxon>Fungi</taxon>
        <taxon>Dikarya</taxon>
        <taxon>Ascomycota</taxon>
        <taxon>Saccharomycotina</taxon>
        <taxon>Saccharomycetes</taxon>
        <taxon>Saccharomycetales</taxon>
        <taxon>Saccharomycetaceae</taxon>
        <taxon>Nakaseomyces</taxon>
    </lineage>
</organism>
<evidence type="ECO:0000256" key="6">
    <source>
        <dbReference type="ARBA" id="ARBA00022692"/>
    </source>
</evidence>
<dbReference type="GO" id="GO:0005935">
    <property type="term" value="C:cellular bud neck"/>
    <property type="evidence" value="ECO:0007669"/>
    <property type="project" value="EnsemblFungi"/>
</dbReference>
<evidence type="ECO:0000256" key="8">
    <source>
        <dbReference type="ARBA" id="ARBA00023136"/>
    </source>
</evidence>
<dbReference type="CDD" id="cd04190">
    <property type="entry name" value="Chitin_synth_C"/>
    <property type="match status" value="2"/>
</dbReference>
<keyword evidence="9" id="KW-0325">Glycoprotein</keyword>
<keyword evidence="5" id="KW-0808">Transferase</keyword>
<feature type="transmembrane region" description="Helical" evidence="11">
    <location>
        <begin position="1900"/>
        <end position="1924"/>
    </location>
</feature>
<dbReference type="VEuPathDB" id="FungiDB:GWK60_L04587"/>
<dbReference type="InterPro" id="IPR013616">
    <property type="entry name" value="Chitin_synth_N"/>
</dbReference>
<dbReference type="Pfam" id="PF03142">
    <property type="entry name" value="Chitin_synth_2"/>
    <property type="match status" value="1"/>
</dbReference>
<keyword evidence="7 11" id="KW-1133">Transmembrane helix</keyword>
<evidence type="ECO:0000256" key="11">
    <source>
        <dbReference type="SAM" id="Phobius"/>
    </source>
</evidence>
<comment type="caution">
    <text evidence="14">The sequence shown here is derived from an EMBL/GenBank/DDBJ whole genome shotgun (WGS) entry which is preliminary data.</text>
</comment>
<keyword evidence="8 11" id="KW-0472">Membrane</keyword>
<keyword evidence="6 11" id="KW-0812">Transmembrane</keyword>
<dbReference type="VEuPathDB" id="FungiDB:GVI51_I04565"/>
<sequence length="1980" mass="226634">MTRNPFMVDSSPQRLTRFHTNNSTDELYDSQSFQGLPQSPSRAALRYSPERRNRQQFYRDSNHNSPAVDRYTSNLQQSPHRPTETVIPMRPYENTYMSPTRFPSQSSKYTASTATALSFHDEFKDKDDVSSYAYDDQSTIYTSNTFNETKFELNHPTRQPYVRRANSEMKKRNHEVPLAKSKAILKLDNPIPKDLLDTLPRRDSPEFTEMRYTACTVEPDDFLAEGYGLRFAEMNRECQIAICITMYNEDKFALARTIHSIMKNVAHLCSRERSSVWGPNGWKKVSVILISDGRAKVNQGSLDYLAAIGLYQEDMAKASVNGDPVKAHIFELTTQVSINADLDYESQGIVPVQMVFCLKEENKKKINSHRWLFNAFCPVLQPNVVTLVDVGTRLNTTAVYHLWKVFDMDSNVAGAAGQIKTMKGKWGLKLLNPLVASQNFEYKISNIMDKPLESVFGYITVLPGALSAYRYRALENHSDGTGPLNSYFLGESQEGSSYDVFTANMYLAEDRILCWELIAKRDANWVLKYVKEATGETDVPEDIPEFISQRRRWLNGAMFAALYAHLHFFQIWKTKHSFLRKFFLHIEFFYQFVQMTFSWFSIANFVLTFYYLAGSMNRVIKHGEALFIFFKYLIFCDLASLFIISMGNRPQGAKVLFILSMILLTICAAYSLICGFVFAIIALKSQSEPHHIFVNVVISLLSTYGAYAFCSFMYLDPWHVFSSSIQYFLTLPAFTCTLQIFAFCNTHDVSWGTKGSTQESKQLSKAIVVQGPDGTQIVETDWPQEVDKKFLEIKSRLKEVEYEDVHVDESQKRNDYYRDIRTRIVMIWMLSNLILIMSIIQAYPPERINNGYLIFILWSVAALAGFRAVGSISFLFMKYLRMGVKYMHKRQRGTAKGVHMKAPKINIFNKEGHFDAMVMTAIAGDKFLYPKLNRIVPFNLFSHHSPDLENPLLESELNTTENTKESISVINPGSKKRHKARCRRNGRNELFQSKVRGWHFYCRVVTIFIPSKVLKFCGIRTVEQQRAWREKVGLISIILAIGAIVIYISFIFTNTACGYKQPKILHRNVSDSFIRINGRAYPFNWANIPESTPILISYYGLFAPKSYGGKDASLLFQNVNGNCHGIIKPRENCTIPHDNNGNLAWYFPCVVLSKDDYMSWDPEIEIENKPSNCHISEFERDSYYYLEYPVSIYYTWDDIKNSNRSLVVYNNYVLDLKILQMLYKYDLDVPPKLLELGSLPINGYDISVTLTTNHDKKLARCLIDIATVGLIDAEPLGCIVANIILYLFLIFIMSIVILKFFIACYFRWVVAKAQGSFKVNNKTMIRIMRDIEDWAEDINKKAPIMNVNFLPENTSLITRKRDIVEGISLHPKRMSNPTSILSGPNSSNVKSTTYLKPNLKIGNSISQNFDSFIRKGENYCLCSFPETSNYRDSLLKSLNDGNLDPSIIHKNVVKPNNVIHGSSDGFLNTICFVTCYSEGVRELRSTLDALCTTTYPNTHKLIILVCDGQVTGAHNKKLTSEIALNMITDFIEDPNEVIPYSYLSIASGAKRFNMAKVYGGYYKYDSDTVEESQQQQVPIVLVSKCGSFYEIHSSPKPGNRGKRDSQIILMSLLQRAICNERMSELEFQLLKVIWQVGGKMIMEYETVLMVDADTRVFPDSIRHMCAEMAKDTNIMGLCGETKIANKKESWVTAIQVFEYYISHHHSKAFESIFGSVLCLPGCFSMFRIKSPKDKEQTCWVPILANPDIVECYSNNSTDTLHQKNLLLLGEDRYLSSLLLRKFPNRKQVFVPKAACKTVVPSKFLVLLSQRRRWINSTIHNLVDLLRHDNLCGTFCFSMQFVVLLELLGTILLPFAILSTIYVIIYSALFAPLPMLTLVLLLVILGLPGVFIVITTTKLIYVVWMLVYLVALPIWNLILPVYAFWKFDDFSWGETRATKDGKRNDINETADTFNHTAVNMMTWKEHALDEKARGSRYSFAV</sequence>
<protein>
    <recommendedName>
        <fullName evidence="2">chitin synthase</fullName>
        <ecNumber evidence="2">2.4.1.16</ecNumber>
    </recommendedName>
</protein>
<keyword evidence="3" id="KW-1003">Cell membrane</keyword>
<gene>
    <name evidence="14" type="ORF">AO440_002543</name>
</gene>
<dbReference type="GO" id="GO:1902404">
    <property type="term" value="P:mitotic actomyosin contractile ring contraction"/>
    <property type="evidence" value="ECO:0007669"/>
    <property type="project" value="EnsemblFungi"/>
</dbReference>
<feature type="transmembrane region" description="Helical" evidence="11">
    <location>
        <begin position="855"/>
        <end position="880"/>
    </location>
</feature>
<name>A0A0W0D0D6_CANGB</name>
<dbReference type="VEuPathDB" id="FungiDB:CAGL0I04818g"/>
<accession>A0A0W0D0D6</accession>
<keyword evidence="4" id="KW-0328">Glycosyltransferase</keyword>
<dbReference type="VEuPathDB" id="FungiDB:B1J91_I04840g"/>
<feature type="transmembrane region" description="Helical" evidence="11">
    <location>
        <begin position="625"/>
        <end position="644"/>
    </location>
</feature>
<feature type="domain" description="Chitin synthase N-terminal" evidence="12">
    <location>
        <begin position="176"/>
        <end position="239"/>
    </location>
</feature>
<evidence type="ECO:0000313" key="15">
    <source>
        <dbReference type="Proteomes" id="UP000054886"/>
    </source>
</evidence>
<feature type="transmembrane region" description="Helical" evidence="11">
    <location>
        <begin position="727"/>
        <end position="744"/>
    </location>
</feature>
<dbReference type="VEuPathDB" id="FungiDB:GWK60_L04565"/>
<dbReference type="Pfam" id="PF22997">
    <property type="entry name" value="CHS4"/>
    <property type="match status" value="1"/>
</dbReference>
<dbReference type="PANTHER" id="PTHR22914">
    <property type="entry name" value="CHITIN SYNTHASE"/>
    <property type="match status" value="1"/>
</dbReference>
<dbReference type="GO" id="GO:0005886">
    <property type="term" value="C:plasma membrane"/>
    <property type="evidence" value="ECO:0007669"/>
    <property type="project" value="UniProtKB-SubCell"/>
</dbReference>
<feature type="transmembrane region" description="Helical" evidence="11">
    <location>
        <begin position="824"/>
        <end position="843"/>
    </location>
</feature>
<feature type="transmembrane region" description="Helical" evidence="11">
    <location>
        <begin position="1283"/>
        <end position="1308"/>
    </location>
</feature>
<feature type="transmembrane region" description="Helical" evidence="11">
    <location>
        <begin position="692"/>
        <end position="715"/>
    </location>
</feature>
<dbReference type="GO" id="GO:0004100">
    <property type="term" value="F:chitin synthase activity"/>
    <property type="evidence" value="ECO:0007669"/>
    <property type="project" value="UniProtKB-EC"/>
</dbReference>